<evidence type="ECO:0000313" key="2">
    <source>
        <dbReference type="Proteomes" id="UP000214688"/>
    </source>
</evidence>
<keyword evidence="2" id="KW-1185">Reference proteome</keyword>
<protein>
    <submittedName>
        <fullName evidence="1">Uncharacterized protein</fullName>
    </submittedName>
</protein>
<dbReference type="AlphaFoldDB" id="A0A223D325"/>
<proteinExistence type="predicted"/>
<accession>A0A223D325</accession>
<gene>
    <name evidence="1" type="ORF">CIG75_12885</name>
</gene>
<reference evidence="1 2" key="1">
    <citation type="journal article" date="2015" name="Int. J. Syst. Evol. Microbiol.">
        <title>Tumebacillus algifaecis sp. nov., isolated from decomposing algal scum.</title>
        <authorList>
            <person name="Wu Y.F."/>
            <person name="Zhang B."/>
            <person name="Xing P."/>
            <person name="Wu Q.L."/>
            <person name="Liu S.J."/>
        </authorList>
    </citation>
    <scope>NUCLEOTIDE SEQUENCE [LARGE SCALE GENOMIC DNA]</scope>
    <source>
        <strain evidence="1 2">THMBR28</strain>
    </source>
</reference>
<evidence type="ECO:0000313" key="1">
    <source>
        <dbReference type="EMBL" id="ASS75794.1"/>
    </source>
</evidence>
<organism evidence="1 2">
    <name type="scientific">Tumebacillus algifaecis</name>
    <dbReference type="NCBI Taxonomy" id="1214604"/>
    <lineage>
        <taxon>Bacteria</taxon>
        <taxon>Bacillati</taxon>
        <taxon>Bacillota</taxon>
        <taxon>Bacilli</taxon>
        <taxon>Bacillales</taxon>
        <taxon>Alicyclobacillaceae</taxon>
        <taxon>Tumebacillus</taxon>
    </lineage>
</organism>
<dbReference type="Proteomes" id="UP000214688">
    <property type="component" value="Chromosome"/>
</dbReference>
<dbReference type="KEGG" id="tab:CIG75_12885"/>
<dbReference type="EMBL" id="CP022657">
    <property type="protein sequence ID" value="ASS75794.1"/>
    <property type="molecule type" value="Genomic_DNA"/>
</dbReference>
<sequence length="115" mass="13169">MAAENLVPACVDDAWQARCMVLRSDGAKGGEGVTAHPKRRKYERHWKKVLPKIDQIAKDTAEKLDELFLSDDAEDVDVSYAAIRDMFAVKLHSEMQNRRMWRLRKVNQPEKGGTE</sequence>
<name>A0A223D325_9BACL</name>